<gene>
    <name evidence="3" type="ORF">AWL63_04540</name>
</gene>
<organism evidence="3 4">
    <name type="scientific">Sphingomonas panacis</name>
    <dbReference type="NCBI Taxonomy" id="1560345"/>
    <lineage>
        <taxon>Bacteria</taxon>
        <taxon>Pseudomonadati</taxon>
        <taxon>Pseudomonadota</taxon>
        <taxon>Alphaproteobacteria</taxon>
        <taxon>Sphingomonadales</taxon>
        <taxon>Sphingomonadaceae</taxon>
        <taxon>Sphingomonas</taxon>
    </lineage>
</organism>
<evidence type="ECO:0000313" key="4">
    <source>
        <dbReference type="Proteomes" id="UP000094256"/>
    </source>
</evidence>
<dbReference type="CDD" id="cd07381">
    <property type="entry name" value="MPP_CapA"/>
    <property type="match status" value="1"/>
</dbReference>
<dbReference type="Proteomes" id="UP000094256">
    <property type="component" value="Chromosome"/>
</dbReference>
<dbReference type="Gene3D" id="3.60.21.10">
    <property type="match status" value="1"/>
</dbReference>
<dbReference type="PANTHER" id="PTHR33393:SF13">
    <property type="entry name" value="PGA BIOSYNTHESIS PROTEIN CAPA"/>
    <property type="match status" value="1"/>
</dbReference>
<dbReference type="SUPFAM" id="SSF56300">
    <property type="entry name" value="Metallo-dependent phosphatases"/>
    <property type="match status" value="1"/>
</dbReference>
<dbReference type="PANTHER" id="PTHR33393">
    <property type="entry name" value="POLYGLUTAMINE SYNTHESIS ACCESSORY PROTEIN RV0574C-RELATED"/>
    <property type="match status" value="1"/>
</dbReference>
<proteinExistence type="inferred from homology"/>
<accession>A0A1B3Z7E0</accession>
<evidence type="ECO:0000313" key="3">
    <source>
        <dbReference type="EMBL" id="AOH83346.1"/>
    </source>
</evidence>
<keyword evidence="4" id="KW-1185">Reference proteome</keyword>
<dbReference type="AlphaFoldDB" id="A0A1B3Z7E0"/>
<protein>
    <submittedName>
        <fullName evidence="3">Capsule biosynthesis protein</fullName>
    </submittedName>
</protein>
<name>A0A1B3Z7E0_9SPHN</name>
<dbReference type="InterPro" id="IPR019079">
    <property type="entry name" value="Capsule_synth_CapA"/>
</dbReference>
<feature type="domain" description="Capsule synthesis protein CapA" evidence="2">
    <location>
        <begin position="3"/>
        <end position="256"/>
    </location>
</feature>
<dbReference type="KEGG" id="span:AWL63_04540"/>
<reference evidence="3 4" key="1">
    <citation type="submission" date="2016-01" db="EMBL/GenBank/DDBJ databases">
        <title>Complete genome and mega plasmid sequence of Sphingomonas panacis DCY99 elicits systemic resistance in rice to Xanthomonas oryzae.</title>
        <authorList>
            <person name="Kim Y.J."/>
            <person name="Yang D.C."/>
            <person name="Sing P."/>
        </authorList>
    </citation>
    <scope>NUCLEOTIDE SEQUENCE [LARGE SCALE GENOMIC DNA]</scope>
    <source>
        <strain evidence="3 4">DCY99</strain>
    </source>
</reference>
<sequence>MIDIVFLGDLILDVPEPDHWLAGVAPVTRAADLAIGHLEVPHTARGQEMVGDVPAPGADPTHLAALARAGIGMVSLAGNHIADCGAEGIADTIDELARLGIAHAGAGLDLARAQRPAVIVRGGVRVALLSYNCVGPEMSWATKSRAGSNPLVVRAADGGPTRPQAELIEADPASLALMAHQIAQARHHADVVVVALHKGITHRPAELAPYEQPVSHAAIDAGADIVVGHHAHIVRGIELYRGRPIFHGLGNGVVVTQALSPAQDHPARAEWAERRKRMFGFEPDPAYMLAPFHPEAVNGMIGRCRINVDGTMETAFRPIWFAPPGRPEIAEGAQAEAVADYIDAIGQRAGLSPLARVWSDGWVRVAG</sequence>
<evidence type="ECO:0000259" key="2">
    <source>
        <dbReference type="SMART" id="SM00854"/>
    </source>
</evidence>
<dbReference type="SMART" id="SM00854">
    <property type="entry name" value="PGA_cap"/>
    <property type="match status" value="1"/>
</dbReference>
<evidence type="ECO:0000256" key="1">
    <source>
        <dbReference type="ARBA" id="ARBA00005662"/>
    </source>
</evidence>
<comment type="similarity">
    <text evidence="1">Belongs to the CapA family.</text>
</comment>
<dbReference type="InterPro" id="IPR052169">
    <property type="entry name" value="CW_Biosynth-Accessory"/>
</dbReference>
<dbReference type="OrthoDB" id="9810718at2"/>
<dbReference type="STRING" id="1560345.AWL63_04540"/>
<dbReference type="InterPro" id="IPR029052">
    <property type="entry name" value="Metallo-depent_PP-like"/>
</dbReference>
<dbReference type="EMBL" id="CP014168">
    <property type="protein sequence ID" value="AOH83346.1"/>
    <property type="molecule type" value="Genomic_DNA"/>
</dbReference>
<dbReference type="Pfam" id="PF09587">
    <property type="entry name" value="PGA_cap"/>
    <property type="match status" value="1"/>
</dbReference>
<dbReference type="RefSeq" id="WP_069203922.1">
    <property type="nucleotide sequence ID" value="NZ_CP014168.1"/>
</dbReference>